<keyword evidence="14" id="KW-1185">Reference proteome</keyword>
<evidence type="ECO:0000256" key="10">
    <source>
        <dbReference type="SAM" id="Phobius"/>
    </source>
</evidence>
<dbReference type="InterPro" id="IPR008753">
    <property type="entry name" value="Peptidase_M13_N"/>
</dbReference>
<dbReference type="GO" id="GO:0046872">
    <property type="term" value="F:metal ion binding"/>
    <property type="evidence" value="ECO:0007669"/>
    <property type="project" value="UniProtKB-KW"/>
</dbReference>
<evidence type="ECO:0000256" key="3">
    <source>
        <dbReference type="ARBA" id="ARBA00022670"/>
    </source>
</evidence>
<keyword evidence="6" id="KW-0862">Zinc</keyword>
<dbReference type="Pfam" id="PF01431">
    <property type="entry name" value="Peptidase_M13"/>
    <property type="match status" value="1"/>
</dbReference>
<evidence type="ECO:0000256" key="2">
    <source>
        <dbReference type="ARBA" id="ARBA00007357"/>
    </source>
</evidence>
<keyword evidence="10" id="KW-0472">Membrane</keyword>
<feature type="domain" description="Peptidase M13 C-terminal" evidence="11">
    <location>
        <begin position="571"/>
        <end position="774"/>
    </location>
</feature>
<comment type="similarity">
    <text evidence="2">Belongs to the peptidase M13 family.</text>
</comment>
<dbReference type="EMBL" id="LRGB01003375">
    <property type="protein sequence ID" value="KZS02943.1"/>
    <property type="molecule type" value="Genomic_DNA"/>
</dbReference>
<keyword evidence="10" id="KW-1133">Transmembrane helix</keyword>
<dbReference type="InterPro" id="IPR024079">
    <property type="entry name" value="MetalloPept_cat_dom_sf"/>
</dbReference>
<keyword evidence="10" id="KW-0812">Transmembrane</keyword>
<keyword evidence="8" id="KW-1015">Disulfide bond</keyword>
<organism evidence="13 14">
    <name type="scientific">Daphnia magna</name>
    <dbReference type="NCBI Taxonomy" id="35525"/>
    <lineage>
        <taxon>Eukaryota</taxon>
        <taxon>Metazoa</taxon>
        <taxon>Ecdysozoa</taxon>
        <taxon>Arthropoda</taxon>
        <taxon>Crustacea</taxon>
        <taxon>Branchiopoda</taxon>
        <taxon>Diplostraca</taxon>
        <taxon>Cladocera</taxon>
        <taxon>Anomopoda</taxon>
        <taxon>Daphniidae</taxon>
        <taxon>Daphnia</taxon>
    </lineage>
</organism>
<evidence type="ECO:0000256" key="7">
    <source>
        <dbReference type="ARBA" id="ARBA00023049"/>
    </source>
</evidence>
<dbReference type="Proteomes" id="UP000076858">
    <property type="component" value="Unassembled WGS sequence"/>
</dbReference>
<keyword evidence="4" id="KW-0479">Metal-binding</keyword>
<proteinExistence type="inferred from homology"/>
<dbReference type="InterPro" id="IPR000718">
    <property type="entry name" value="Peptidase_M13"/>
</dbReference>
<keyword evidence="5" id="KW-0378">Hydrolase</keyword>
<feature type="domain" description="Peptidase M13 N-terminal" evidence="12">
    <location>
        <begin position="108"/>
        <end position="512"/>
    </location>
</feature>
<dbReference type="PRINTS" id="PR00786">
    <property type="entry name" value="NEPRILYSIN"/>
</dbReference>
<dbReference type="AlphaFoldDB" id="A0A164K4K6"/>
<dbReference type="GO" id="GO:0005886">
    <property type="term" value="C:plasma membrane"/>
    <property type="evidence" value="ECO:0007669"/>
    <property type="project" value="TreeGrafter"/>
</dbReference>
<evidence type="ECO:0000256" key="9">
    <source>
        <dbReference type="ARBA" id="ARBA00023180"/>
    </source>
</evidence>
<evidence type="ECO:0000256" key="6">
    <source>
        <dbReference type="ARBA" id="ARBA00022833"/>
    </source>
</evidence>
<name>A0A164K4K6_9CRUS</name>
<evidence type="ECO:0000313" key="14">
    <source>
        <dbReference type="Proteomes" id="UP000076858"/>
    </source>
</evidence>
<evidence type="ECO:0000256" key="8">
    <source>
        <dbReference type="ARBA" id="ARBA00023157"/>
    </source>
</evidence>
<dbReference type="PANTHER" id="PTHR11733">
    <property type="entry name" value="ZINC METALLOPROTEASE FAMILY M13 NEPRILYSIN-RELATED"/>
    <property type="match status" value="1"/>
</dbReference>
<dbReference type="FunFam" id="3.40.390.10:FF:000076">
    <property type="entry name" value="membrane metallo-endopeptidase-like 1"/>
    <property type="match status" value="1"/>
</dbReference>
<dbReference type="CDD" id="cd08662">
    <property type="entry name" value="M13"/>
    <property type="match status" value="1"/>
</dbReference>
<evidence type="ECO:0000313" key="13">
    <source>
        <dbReference type="EMBL" id="KZS02943.1"/>
    </source>
</evidence>
<dbReference type="PROSITE" id="PS51885">
    <property type="entry name" value="NEPRILYSIN"/>
    <property type="match status" value="1"/>
</dbReference>
<dbReference type="Pfam" id="PF05649">
    <property type="entry name" value="Peptidase_M13_N"/>
    <property type="match status" value="1"/>
</dbReference>
<gene>
    <name evidence="13" type="ORF">APZ42_034372</name>
</gene>
<dbReference type="InterPro" id="IPR042089">
    <property type="entry name" value="Peptidase_M13_dom_2"/>
</dbReference>
<dbReference type="Gene3D" id="3.40.390.10">
    <property type="entry name" value="Collagenase (Catalytic Domain)"/>
    <property type="match status" value="1"/>
</dbReference>
<dbReference type="Gene3D" id="1.10.1380.10">
    <property type="entry name" value="Neutral endopeptidase , domain2"/>
    <property type="match status" value="1"/>
</dbReference>
<evidence type="ECO:0000259" key="12">
    <source>
        <dbReference type="Pfam" id="PF05649"/>
    </source>
</evidence>
<feature type="transmembrane region" description="Helical" evidence="10">
    <location>
        <begin position="33"/>
        <end position="54"/>
    </location>
</feature>
<keyword evidence="7" id="KW-0482">Metalloprotease</keyword>
<dbReference type="OrthoDB" id="6475849at2759"/>
<keyword evidence="9" id="KW-0325">Glycoprotein</keyword>
<evidence type="ECO:0000256" key="1">
    <source>
        <dbReference type="ARBA" id="ARBA00001947"/>
    </source>
</evidence>
<evidence type="ECO:0000256" key="5">
    <source>
        <dbReference type="ARBA" id="ARBA00022801"/>
    </source>
</evidence>
<comment type="cofactor">
    <cofactor evidence="1">
        <name>Zn(2+)</name>
        <dbReference type="ChEBI" id="CHEBI:29105"/>
    </cofactor>
</comment>
<comment type="caution">
    <text evidence="13">The sequence shown here is derived from an EMBL/GenBank/DDBJ whole genome shotgun (WGS) entry which is preliminary data.</text>
</comment>
<protein>
    <submittedName>
        <fullName evidence="13">Neprilysin</fullName>
    </submittedName>
</protein>
<keyword evidence="3" id="KW-0645">Protease</keyword>
<accession>A0A164K4K6</accession>
<sequence>MESNTVVLQVIWSCFHHLIQASAKIFTNMAKLPVATLAVIGFIALLGMNDAYVIQPRTLQRVLKDQARITKEGIAPLITADGKAICTTTECVVAAANLIESMDLTADPCQDFFQYACGGWIEKHPIPDSKSRWTQFDILRDELTEILKVILREENNPNDAIPVNTARDMFTACSDTDTIEIIGLKPLTDLLALFGNWPMTQSTWDEASFDWKTATVAGRRLYGTNYFLSVFNYLDSENTDQSTIYIDQSSLALPRSILVNPSGSPEIMSAYSTYITDAAKAIRDYLATGATDAQINDDVLAMWTFESELAKITTPAEDRRNITRLYNPLLVSEVQGWTDSVPTITNNGKINWEEYLTNIYSLADITVPSTERVIVTETEYLKKLVALLDVTPTRTIANYIHWRFVKDLGGYTTQQMIDLAFAFSSVLYGTSQPEARSTTCANQANNLVGFATGAKYVERAFDEAAKTETTLMIANLKTAFKTLVDDATWMDADTKAIAREKADYMSEFVGYPDWIKDKAALEAYYDGLTATTTTHFQNVQNANSFLNKKDFLTLRGPTDRTRWNTYPSIVNAFYEPQLNSITFPAGILQPPFYGLGRLANMNYGGIGSVIGHEITHGFDDQGRQSDKYGNTANWWTPETLANYLERAQCFIDQYSNFTVASGSHVNGVTTQGENIADNGGLREAYRAYNFYVAANGAEPLLPGLEQFTSDQIFFLSYANLWCGVETPERLEDQILTDPHSPSRFRVIGPLSNNEDFAREFNCPAGSPMNRVDDCILW</sequence>
<evidence type="ECO:0000256" key="4">
    <source>
        <dbReference type="ARBA" id="ARBA00022723"/>
    </source>
</evidence>
<dbReference type="SUPFAM" id="SSF55486">
    <property type="entry name" value="Metalloproteases ('zincins'), catalytic domain"/>
    <property type="match status" value="1"/>
</dbReference>
<evidence type="ECO:0000259" key="11">
    <source>
        <dbReference type="Pfam" id="PF01431"/>
    </source>
</evidence>
<dbReference type="GO" id="GO:0004222">
    <property type="term" value="F:metalloendopeptidase activity"/>
    <property type="evidence" value="ECO:0007669"/>
    <property type="project" value="InterPro"/>
</dbReference>
<dbReference type="STRING" id="35525.A0A164K4K6"/>
<dbReference type="PANTHER" id="PTHR11733:SF237">
    <property type="entry name" value="NEPRILYSIN-LIKE 4"/>
    <property type="match status" value="1"/>
</dbReference>
<reference evidence="13 14" key="1">
    <citation type="submission" date="2016-03" db="EMBL/GenBank/DDBJ databases">
        <title>EvidentialGene: Evidence-directed Construction of Genes on Genomes.</title>
        <authorList>
            <person name="Gilbert D.G."/>
            <person name="Choi J.-H."/>
            <person name="Mockaitis K."/>
            <person name="Colbourne J."/>
            <person name="Pfrender M."/>
        </authorList>
    </citation>
    <scope>NUCLEOTIDE SEQUENCE [LARGE SCALE GENOMIC DNA]</scope>
    <source>
        <strain evidence="13 14">Xinb3</strain>
        <tissue evidence="13">Complete organism</tissue>
    </source>
</reference>
<dbReference type="InterPro" id="IPR018497">
    <property type="entry name" value="Peptidase_M13_C"/>
</dbReference>
<dbReference type="GO" id="GO:0016485">
    <property type="term" value="P:protein processing"/>
    <property type="evidence" value="ECO:0007669"/>
    <property type="project" value="TreeGrafter"/>
</dbReference>